<dbReference type="Proteomes" id="UP000799776">
    <property type="component" value="Unassembled WGS sequence"/>
</dbReference>
<protein>
    <submittedName>
        <fullName evidence="8">Acetyl-CoA synthetase-like protein</fullName>
    </submittedName>
</protein>
<evidence type="ECO:0000259" key="6">
    <source>
        <dbReference type="Pfam" id="PF00501"/>
    </source>
</evidence>
<dbReference type="InterPro" id="IPR000873">
    <property type="entry name" value="AMP-dep_synth/lig_dom"/>
</dbReference>
<evidence type="ECO:0000313" key="8">
    <source>
        <dbReference type="EMBL" id="KAF2084833.1"/>
    </source>
</evidence>
<evidence type="ECO:0000256" key="2">
    <source>
        <dbReference type="ARBA" id="ARBA00006432"/>
    </source>
</evidence>
<dbReference type="EMBL" id="ML978737">
    <property type="protein sequence ID" value="KAF2084833.1"/>
    <property type="molecule type" value="Genomic_DNA"/>
</dbReference>
<dbReference type="Pfam" id="PF00501">
    <property type="entry name" value="AMP-binding"/>
    <property type="match status" value="1"/>
</dbReference>
<reference evidence="8" key="1">
    <citation type="journal article" date="2020" name="Stud. Mycol.">
        <title>101 Dothideomycetes genomes: a test case for predicting lifestyles and emergence of pathogens.</title>
        <authorList>
            <person name="Haridas S."/>
            <person name="Albert R."/>
            <person name="Binder M."/>
            <person name="Bloem J."/>
            <person name="Labutti K."/>
            <person name="Salamov A."/>
            <person name="Andreopoulos B."/>
            <person name="Baker S."/>
            <person name="Barry K."/>
            <person name="Bills G."/>
            <person name="Bluhm B."/>
            <person name="Cannon C."/>
            <person name="Castanera R."/>
            <person name="Culley D."/>
            <person name="Daum C."/>
            <person name="Ezra D."/>
            <person name="Gonzalez J."/>
            <person name="Henrissat B."/>
            <person name="Kuo A."/>
            <person name="Liang C."/>
            <person name="Lipzen A."/>
            <person name="Lutzoni F."/>
            <person name="Magnuson J."/>
            <person name="Mondo S."/>
            <person name="Nolan M."/>
            <person name="Ohm R."/>
            <person name="Pangilinan J."/>
            <person name="Park H.-J."/>
            <person name="Ramirez L."/>
            <person name="Alfaro M."/>
            <person name="Sun H."/>
            <person name="Tritt A."/>
            <person name="Yoshinaga Y."/>
            <person name="Zwiers L.-H."/>
            <person name="Turgeon B."/>
            <person name="Goodwin S."/>
            <person name="Spatafora J."/>
            <person name="Crous P."/>
            <person name="Grigoriev I."/>
        </authorList>
    </citation>
    <scope>NUCLEOTIDE SEQUENCE</scope>
    <source>
        <strain evidence="8">CBS 121410</strain>
    </source>
</reference>
<gene>
    <name evidence="8" type="ORF">K490DRAFT_48349</name>
</gene>
<evidence type="ECO:0000256" key="1">
    <source>
        <dbReference type="ARBA" id="ARBA00005179"/>
    </source>
</evidence>
<comment type="similarity">
    <text evidence="2">Belongs to the ATP-dependent AMP-binding enzyme family.</text>
</comment>
<proteinExistence type="inferred from homology"/>
<keyword evidence="9" id="KW-1185">Reference proteome</keyword>
<dbReference type="Gene3D" id="3.30.300.30">
    <property type="match status" value="1"/>
</dbReference>
<dbReference type="InterPro" id="IPR042099">
    <property type="entry name" value="ANL_N_sf"/>
</dbReference>
<keyword evidence="4" id="KW-0547">Nucleotide-binding</keyword>
<dbReference type="Gene3D" id="3.40.50.12780">
    <property type="entry name" value="N-terminal domain of ligase-like"/>
    <property type="match status" value="1"/>
</dbReference>
<keyword evidence="5" id="KW-0067">ATP-binding</keyword>
<feature type="domain" description="AMP-dependent synthetase/ligase" evidence="6">
    <location>
        <begin position="23"/>
        <end position="401"/>
    </location>
</feature>
<dbReference type="GO" id="GO:0005524">
    <property type="term" value="F:ATP binding"/>
    <property type="evidence" value="ECO:0007669"/>
    <property type="project" value="UniProtKB-KW"/>
</dbReference>
<dbReference type="PANTHER" id="PTHR24096">
    <property type="entry name" value="LONG-CHAIN-FATTY-ACID--COA LIGASE"/>
    <property type="match status" value="1"/>
</dbReference>
<evidence type="ECO:0000256" key="4">
    <source>
        <dbReference type="ARBA" id="ARBA00022741"/>
    </source>
</evidence>
<evidence type="ECO:0000313" key="9">
    <source>
        <dbReference type="Proteomes" id="UP000799776"/>
    </source>
</evidence>
<comment type="pathway">
    <text evidence="1">Secondary metabolite biosynthesis.</text>
</comment>
<dbReference type="GO" id="GO:0016405">
    <property type="term" value="F:CoA-ligase activity"/>
    <property type="evidence" value="ECO:0007669"/>
    <property type="project" value="TreeGrafter"/>
</dbReference>
<dbReference type="PANTHER" id="PTHR24096:SF317">
    <property type="entry name" value="ADENYLATE-FORMING ENZYME AFEA"/>
    <property type="match status" value="1"/>
</dbReference>
<dbReference type="InterPro" id="IPR045851">
    <property type="entry name" value="AMP-bd_C_sf"/>
</dbReference>
<evidence type="ECO:0000256" key="3">
    <source>
        <dbReference type="ARBA" id="ARBA00022598"/>
    </source>
</evidence>
<dbReference type="Pfam" id="PF13193">
    <property type="entry name" value="AMP-binding_C"/>
    <property type="match status" value="1"/>
</dbReference>
<dbReference type="InterPro" id="IPR025110">
    <property type="entry name" value="AMP-bd_C"/>
</dbReference>
<evidence type="ECO:0000259" key="7">
    <source>
        <dbReference type="Pfam" id="PF13193"/>
    </source>
</evidence>
<comment type="caution">
    <text evidence="8">The sequence shown here is derived from an EMBL/GenBank/DDBJ whole genome shotgun (WGS) entry which is preliminary data.</text>
</comment>
<name>A0A9P4HRX9_9PEZI</name>
<keyword evidence="3" id="KW-0436">Ligase</keyword>
<evidence type="ECO:0000256" key="5">
    <source>
        <dbReference type="ARBA" id="ARBA00022840"/>
    </source>
</evidence>
<dbReference type="OrthoDB" id="10253869at2759"/>
<accession>A0A9P4HRX9</accession>
<dbReference type="GO" id="GO:0019748">
    <property type="term" value="P:secondary metabolic process"/>
    <property type="evidence" value="ECO:0007669"/>
    <property type="project" value="TreeGrafter"/>
</dbReference>
<dbReference type="AlphaFoldDB" id="A0A9P4HRX9"/>
<dbReference type="SUPFAM" id="SSF56801">
    <property type="entry name" value="Acetyl-CoA synthetase-like"/>
    <property type="match status" value="1"/>
</dbReference>
<organism evidence="8 9">
    <name type="scientific">Saccharata proteae CBS 121410</name>
    <dbReference type="NCBI Taxonomy" id="1314787"/>
    <lineage>
        <taxon>Eukaryota</taxon>
        <taxon>Fungi</taxon>
        <taxon>Dikarya</taxon>
        <taxon>Ascomycota</taxon>
        <taxon>Pezizomycotina</taxon>
        <taxon>Dothideomycetes</taxon>
        <taxon>Dothideomycetes incertae sedis</taxon>
        <taxon>Botryosphaeriales</taxon>
        <taxon>Saccharataceae</taxon>
        <taxon>Saccharata</taxon>
    </lineage>
</organism>
<sequence length="550" mass="60034">MVWNSPVTYPVPTKHFLSWLFENTPEDPDKPIYIDVQNPNRSLSHAQTKTLIRQFAAGLLAHGVKAGDGMAIMAMNDILYFPLVFAAIAIEAVPCGMPVVYTPGEVKEAASVAGITYFIAGPQFLEHAMESSTLLPGDFTSSILLFDPSDEGPSVDTRYGTFKTWKSLLGHGERPWREFSHPDEAKQITSVRHLTSGTTGRSKAVNHSHYSLISQMSLVIKIHGGGPRTKVLHYLGFAHLSGIYSIGRPLAIDCALYIFSTVPTAQELVDKISELKITDITISPDYITAIIKLLPNGSDAIKSLERCTYAGASLPIDTHKKFVHLINPNGTTGSAYGLTEIGGVAAYSTGASTDDVIPGSTGKITPNVEIRLVDDSDNEITTPNTPGELLARSPGLFQNYHANPTATSAALTPDGYFRTGDRAYIDASTQHWYIVGRKKEIFKVDYEHVSPVEIEGELTAHPDIKDACVVPVTVEGEFWPRIRAFVVRKEGSGSARLDEEGVLSWMEGKLAPHKRITGGVEFVKRIPRTPFGKLERYKVVEMAKGKGAKL</sequence>
<feature type="domain" description="AMP-binding enzyme C-terminal" evidence="7">
    <location>
        <begin position="453"/>
        <end position="533"/>
    </location>
</feature>